<evidence type="ECO:0000313" key="7">
    <source>
        <dbReference type="Proteomes" id="UP000483820"/>
    </source>
</evidence>
<dbReference type="GO" id="GO:0016197">
    <property type="term" value="P:endosomal transport"/>
    <property type="evidence" value="ECO:0007669"/>
    <property type="project" value="TreeGrafter"/>
</dbReference>
<evidence type="ECO:0000313" key="4">
    <source>
        <dbReference type="EMBL" id="KAF1761357.1"/>
    </source>
</evidence>
<reference evidence="6" key="2">
    <citation type="submission" date="2017-08" db="EMBL/GenBank/DDBJ databases">
        <authorList>
            <person name="Fierst J.L."/>
        </authorList>
    </citation>
    <scope>NUCLEOTIDE SEQUENCE [LARGE SCALE GENOMIC DNA]</scope>
    <source>
        <strain evidence="6">PX439</strain>
    </source>
</reference>
<dbReference type="AlphaFoldDB" id="A0A260ZKZ9"/>
<keyword evidence="6" id="KW-1185">Reference proteome</keyword>
<dbReference type="Proteomes" id="UP000216624">
    <property type="component" value="Unassembled WGS sequence"/>
</dbReference>
<feature type="compositionally biased region" description="Polar residues" evidence="3">
    <location>
        <begin position="142"/>
        <end position="157"/>
    </location>
</feature>
<comment type="caution">
    <text evidence="5">The sequence shown here is derived from an EMBL/GenBank/DDBJ whole genome shotgun (WGS) entry which is preliminary data.</text>
</comment>
<proteinExistence type="inferred from homology"/>
<name>A0A260ZKZ9_CAERE</name>
<feature type="region of interest" description="Disordered" evidence="3">
    <location>
        <begin position="137"/>
        <end position="157"/>
    </location>
</feature>
<dbReference type="InterPro" id="IPR009395">
    <property type="entry name" value="BLOC1S1"/>
</dbReference>
<dbReference type="Proteomes" id="UP000483820">
    <property type="component" value="Chromosome III"/>
</dbReference>
<dbReference type="EMBL" id="WUAV01000003">
    <property type="protein sequence ID" value="KAF1761357.1"/>
    <property type="molecule type" value="Genomic_DNA"/>
</dbReference>
<dbReference type="PANTHER" id="PTHR13073:SF0">
    <property type="entry name" value="BIOGENESIS OF LYSOSOME-RELATED ORGANELLES COMPLEX 1 SUBUNIT 1"/>
    <property type="match status" value="1"/>
</dbReference>
<reference evidence="4 7" key="3">
    <citation type="submission" date="2019-12" db="EMBL/GenBank/DDBJ databases">
        <title>Chromosome-level assembly of the Caenorhabditis remanei genome.</title>
        <authorList>
            <person name="Teterina A.A."/>
            <person name="Willis J.H."/>
            <person name="Phillips P.C."/>
        </authorList>
    </citation>
    <scope>NUCLEOTIDE SEQUENCE [LARGE SCALE GENOMIC DNA]</scope>
    <source>
        <strain evidence="4 7">PX506</strain>
        <tissue evidence="4">Whole organism</tissue>
    </source>
</reference>
<dbReference type="EMBL" id="NMWX01000102">
    <property type="protein sequence ID" value="OZF86381.1"/>
    <property type="molecule type" value="Genomic_DNA"/>
</dbReference>
<accession>A0A260ZKZ9</accession>
<evidence type="ECO:0000313" key="5">
    <source>
        <dbReference type="EMBL" id="OZF86381.1"/>
    </source>
</evidence>
<protein>
    <recommendedName>
        <fullName evidence="2">Biogenesis of lysosome-related organelles complex 1 subunit 1</fullName>
    </recommendedName>
</protein>
<evidence type="ECO:0000313" key="6">
    <source>
        <dbReference type="Proteomes" id="UP000216624"/>
    </source>
</evidence>
<evidence type="ECO:0000256" key="3">
    <source>
        <dbReference type="SAM" id="MobiDB-lite"/>
    </source>
</evidence>
<dbReference type="PANTHER" id="PTHR13073">
    <property type="entry name" value="BLOC-1 COMPLEX SUBUNIT 1"/>
    <property type="match status" value="1"/>
</dbReference>
<gene>
    <name evidence="5" type="ORF">FL82_15214</name>
    <name evidence="4" type="ORF">GCK72_009613</name>
</gene>
<dbReference type="GO" id="GO:0031083">
    <property type="term" value="C:BLOC-1 complex"/>
    <property type="evidence" value="ECO:0007669"/>
    <property type="project" value="InterPro"/>
</dbReference>
<reference evidence="5" key="1">
    <citation type="submission" date="2017-08" db="EMBL/GenBank/DDBJ databases">
        <authorList>
            <person name="de Groot N.N."/>
        </authorList>
    </citation>
    <scope>NUCLEOTIDE SEQUENCE [LARGE SCALE GENOMIC DNA]</scope>
    <source>
        <strain evidence="5">PX439</strain>
    </source>
</reference>
<evidence type="ECO:0000256" key="1">
    <source>
        <dbReference type="ARBA" id="ARBA00007133"/>
    </source>
</evidence>
<dbReference type="Pfam" id="PF06320">
    <property type="entry name" value="GCN5L1"/>
    <property type="match status" value="1"/>
</dbReference>
<evidence type="ECO:0000256" key="2">
    <source>
        <dbReference type="ARBA" id="ARBA00019577"/>
    </source>
</evidence>
<comment type="similarity">
    <text evidence="1">Belongs to the BLOC1S1 family.</text>
</comment>
<sequence>MTVPTVLDFVEDQSKMSQLTNMLKEHSKKQHLRKEIQEKLKNEAVVAAQTLSTAVVDHLNAKVAQAYGNQKRLDVEAKRFENNSAALAKQTEQWLFITEGLNYALKEIGDVENWSQTIENDMKIITETLRRAYEAKNLPAVSPSQTTGSSSGNPASQ</sequence>
<organism evidence="5 6">
    <name type="scientific">Caenorhabditis remanei</name>
    <name type="common">Caenorhabditis vulgaris</name>
    <dbReference type="NCBI Taxonomy" id="31234"/>
    <lineage>
        <taxon>Eukaryota</taxon>
        <taxon>Metazoa</taxon>
        <taxon>Ecdysozoa</taxon>
        <taxon>Nematoda</taxon>
        <taxon>Chromadorea</taxon>
        <taxon>Rhabditida</taxon>
        <taxon>Rhabditina</taxon>
        <taxon>Rhabditomorpha</taxon>
        <taxon>Rhabditoidea</taxon>
        <taxon>Rhabditidae</taxon>
        <taxon>Peloderinae</taxon>
        <taxon>Caenorhabditis</taxon>
    </lineage>
</organism>
<feature type="non-terminal residue" evidence="5">
    <location>
        <position position="1"/>
    </location>
</feature>